<feature type="compositionally biased region" description="Acidic residues" evidence="8">
    <location>
        <begin position="65"/>
        <end position="81"/>
    </location>
</feature>
<evidence type="ECO:0000313" key="9">
    <source>
        <dbReference type="WBParaSite" id="MCU_000544-RB"/>
    </source>
</evidence>
<evidence type="ECO:0000256" key="8">
    <source>
        <dbReference type="SAM" id="MobiDB-lite"/>
    </source>
</evidence>
<keyword evidence="7" id="KW-0966">Cell projection</keyword>
<comment type="subcellular location">
    <subcellularLocation>
        <location evidence="1">Cytoplasm</location>
        <location evidence="1">Cytoskeleton</location>
        <location evidence="1">Cilium basal body</location>
    </subcellularLocation>
</comment>
<dbReference type="AlphaFoldDB" id="A0A5K3EHF3"/>
<evidence type="ECO:0000256" key="7">
    <source>
        <dbReference type="ARBA" id="ARBA00023273"/>
    </source>
</evidence>
<comment type="similarity">
    <text evidence="2">Belongs to the IFT46 family.</text>
</comment>
<reference evidence="9" key="1">
    <citation type="submission" date="2019-11" db="UniProtKB">
        <authorList>
            <consortium name="WormBaseParasite"/>
        </authorList>
    </citation>
    <scope>IDENTIFICATION</scope>
</reference>
<keyword evidence="6" id="KW-0206">Cytoskeleton</keyword>
<evidence type="ECO:0000256" key="6">
    <source>
        <dbReference type="ARBA" id="ARBA00023212"/>
    </source>
</evidence>
<organism evidence="9">
    <name type="scientific">Mesocestoides corti</name>
    <name type="common">Flatworm</name>
    <dbReference type="NCBI Taxonomy" id="53468"/>
    <lineage>
        <taxon>Eukaryota</taxon>
        <taxon>Metazoa</taxon>
        <taxon>Spiralia</taxon>
        <taxon>Lophotrochozoa</taxon>
        <taxon>Platyhelminthes</taxon>
        <taxon>Cestoda</taxon>
        <taxon>Eucestoda</taxon>
        <taxon>Cyclophyllidea</taxon>
        <taxon>Mesocestoididae</taxon>
        <taxon>Mesocestoides</taxon>
    </lineage>
</organism>
<dbReference type="PANTHER" id="PTHR13376:SF0">
    <property type="entry name" value="INTRAFLAGELLAR TRANSPORT PROTEIN 46 HOMOLOG"/>
    <property type="match status" value="1"/>
</dbReference>
<protein>
    <recommendedName>
        <fullName evidence="3">Intraflagellar transport protein 46 homolog</fullName>
    </recommendedName>
</protein>
<sequence>MPIKAPGTESNAPNPKSSPRAHSASDKTGEEGDAVKKTKAPPANNSSKAGGRDSSDDNASGAGGIDDEDDVEDDEDDENNDSYDTSNSEMNDGLYNPAYFDHLVVSAEVKEMFQYIQRYTPQSIELETKLRPFIPEYIAAVGDIDAFLKVPRPDGKPDNLGLTVLDEPCTNQSDPTVLDLQLRAVSKQKTSKEMVIRDIKNAEENGKEIDKWIKSIGDLHRSKPPPTVHYVKPMPDLTTLMTEWPVEFEKTLNTTVLPTAVLNCSLSEYVDIVSAILDVPVYKNRIETLHLIFSLYLEFKNSQHFQKK</sequence>
<dbReference type="GO" id="GO:0042073">
    <property type="term" value="P:intraciliary transport"/>
    <property type="evidence" value="ECO:0007669"/>
    <property type="project" value="InterPro"/>
</dbReference>
<evidence type="ECO:0000256" key="1">
    <source>
        <dbReference type="ARBA" id="ARBA00004120"/>
    </source>
</evidence>
<dbReference type="Pfam" id="PF12317">
    <property type="entry name" value="IFT46_B_C"/>
    <property type="match status" value="1"/>
</dbReference>
<name>A0A5K3EHF3_MESCO</name>
<dbReference type="GO" id="GO:0005815">
    <property type="term" value="C:microtubule organizing center"/>
    <property type="evidence" value="ECO:0007669"/>
    <property type="project" value="TreeGrafter"/>
</dbReference>
<evidence type="ECO:0000256" key="5">
    <source>
        <dbReference type="ARBA" id="ARBA00023069"/>
    </source>
</evidence>
<keyword evidence="4" id="KW-0963">Cytoplasm</keyword>
<evidence type="ECO:0000256" key="4">
    <source>
        <dbReference type="ARBA" id="ARBA00022490"/>
    </source>
</evidence>
<dbReference type="GO" id="GO:0031514">
    <property type="term" value="C:motile cilium"/>
    <property type="evidence" value="ECO:0007669"/>
    <property type="project" value="TreeGrafter"/>
</dbReference>
<evidence type="ECO:0000256" key="3">
    <source>
        <dbReference type="ARBA" id="ARBA00017206"/>
    </source>
</evidence>
<dbReference type="GO" id="GO:0060271">
    <property type="term" value="P:cilium assembly"/>
    <property type="evidence" value="ECO:0007669"/>
    <property type="project" value="TreeGrafter"/>
</dbReference>
<dbReference type="WBParaSite" id="MCU_000544-RB">
    <property type="protein sequence ID" value="MCU_000544-RB"/>
    <property type="gene ID" value="MCU_000544"/>
</dbReference>
<evidence type="ECO:0000256" key="2">
    <source>
        <dbReference type="ARBA" id="ARBA00007700"/>
    </source>
</evidence>
<dbReference type="PANTHER" id="PTHR13376">
    <property type="entry name" value="INTRAFLAGELLAR TRANSPORT PROTEIN 46 HOMOLOG"/>
    <property type="match status" value="1"/>
</dbReference>
<feature type="compositionally biased region" description="Polar residues" evidence="8">
    <location>
        <begin position="8"/>
        <end position="17"/>
    </location>
</feature>
<keyword evidence="5" id="KW-0969">Cilium</keyword>
<accession>A0A5K3EHF3</accession>
<feature type="compositionally biased region" description="Basic and acidic residues" evidence="8">
    <location>
        <begin position="23"/>
        <end position="36"/>
    </location>
</feature>
<dbReference type="InterPro" id="IPR022088">
    <property type="entry name" value="Intraflagellar_transp_cmplxB"/>
</dbReference>
<feature type="region of interest" description="Disordered" evidence="8">
    <location>
        <begin position="1"/>
        <end position="92"/>
    </location>
</feature>
<dbReference type="GO" id="GO:0030992">
    <property type="term" value="C:intraciliary transport particle B"/>
    <property type="evidence" value="ECO:0007669"/>
    <property type="project" value="TreeGrafter"/>
</dbReference>
<proteinExistence type="inferred from homology"/>